<organism evidence="2">
    <name type="scientific">Oryza glumipatula</name>
    <dbReference type="NCBI Taxonomy" id="40148"/>
    <lineage>
        <taxon>Eukaryota</taxon>
        <taxon>Viridiplantae</taxon>
        <taxon>Streptophyta</taxon>
        <taxon>Embryophyta</taxon>
        <taxon>Tracheophyta</taxon>
        <taxon>Spermatophyta</taxon>
        <taxon>Magnoliopsida</taxon>
        <taxon>Liliopsida</taxon>
        <taxon>Poales</taxon>
        <taxon>Poaceae</taxon>
        <taxon>BOP clade</taxon>
        <taxon>Oryzoideae</taxon>
        <taxon>Oryzeae</taxon>
        <taxon>Oryzinae</taxon>
        <taxon>Oryza</taxon>
    </lineage>
</organism>
<sequence>MRAAGPAVVGKGAAAALHGCCAEFGGGGGGIRRRRRTGAADPATAMRRGGGSGDGEVRAHPPCTACGCLSHHHRGESRFPDRLLNGNRGILPATMTHYGIQLMFLFSVENFQLAVKNMDVDLNVILNMNLHNFFF</sequence>
<reference evidence="2" key="2">
    <citation type="submission" date="2018-05" db="EMBL/GenBank/DDBJ databases">
        <title>OgluRS3 (Oryza glumaepatula Reference Sequence Version 3).</title>
        <authorList>
            <person name="Zhang J."/>
            <person name="Kudrna D."/>
            <person name="Lee S."/>
            <person name="Talag J."/>
            <person name="Welchert J."/>
            <person name="Wing R.A."/>
        </authorList>
    </citation>
    <scope>NUCLEOTIDE SEQUENCE [LARGE SCALE GENOMIC DNA]</scope>
</reference>
<dbReference type="AlphaFoldDB" id="A0A0E0BJR2"/>
<dbReference type="Proteomes" id="UP000026961">
    <property type="component" value="Chromosome 11"/>
</dbReference>
<protein>
    <submittedName>
        <fullName evidence="2">Uncharacterized protein</fullName>
    </submittedName>
</protein>
<evidence type="ECO:0000313" key="3">
    <source>
        <dbReference type="Proteomes" id="UP000026961"/>
    </source>
</evidence>
<evidence type="ECO:0000313" key="2">
    <source>
        <dbReference type="EnsemblPlants" id="OGLUM11G15130.1"/>
    </source>
</evidence>
<keyword evidence="3" id="KW-1185">Reference proteome</keyword>
<dbReference type="EnsemblPlants" id="OGLUM11G15130.1">
    <property type="protein sequence ID" value="OGLUM11G15130.1"/>
    <property type="gene ID" value="OGLUM11G15130"/>
</dbReference>
<accession>A0A0E0BJR2</accession>
<name>A0A0E0BJR2_9ORYZ</name>
<dbReference type="Gramene" id="OGLUM11G15130.1">
    <property type="protein sequence ID" value="OGLUM11G15130.1"/>
    <property type="gene ID" value="OGLUM11G15130"/>
</dbReference>
<reference evidence="2" key="1">
    <citation type="submission" date="2015-04" db="UniProtKB">
        <authorList>
            <consortium name="EnsemblPlants"/>
        </authorList>
    </citation>
    <scope>IDENTIFICATION</scope>
</reference>
<proteinExistence type="predicted"/>
<feature type="region of interest" description="Disordered" evidence="1">
    <location>
        <begin position="30"/>
        <end position="57"/>
    </location>
</feature>
<dbReference type="HOGENOM" id="CLU_156151_0_0_1"/>
<evidence type="ECO:0000256" key="1">
    <source>
        <dbReference type="SAM" id="MobiDB-lite"/>
    </source>
</evidence>